<feature type="domain" description="Hflx-type G" evidence="7">
    <location>
        <begin position="378"/>
        <end position="505"/>
    </location>
</feature>
<dbReference type="GO" id="GO:0043022">
    <property type="term" value="F:ribosome binding"/>
    <property type="evidence" value="ECO:0007669"/>
    <property type="project" value="TreeGrafter"/>
</dbReference>
<dbReference type="AlphaFoldDB" id="A0A7C4ASD6"/>
<evidence type="ECO:0000259" key="7">
    <source>
        <dbReference type="PROSITE" id="PS51705"/>
    </source>
</evidence>
<evidence type="ECO:0000256" key="2">
    <source>
        <dbReference type="ARBA" id="ARBA00022723"/>
    </source>
</evidence>
<evidence type="ECO:0000313" key="8">
    <source>
        <dbReference type="EMBL" id="HGH61219.1"/>
    </source>
</evidence>
<accession>A0A7C4ASD6</accession>
<comment type="function">
    <text evidence="6">GTPase that associates with the 50S ribosomal subunit and may have a role during protein synthesis or ribosome biogenesis.</text>
</comment>
<dbReference type="Gene3D" id="3.40.50.11060">
    <property type="entry name" value="GTPase HflX, N-terminal domain"/>
    <property type="match status" value="1"/>
</dbReference>
<dbReference type="Pfam" id="PF16360">
    <property type="entry name" value="GTP-bdg_M"/>
    <property type="match status" value="1"/>
</dbReference>
<dbReference type="GO" id="GO:0046872">
    <property type="term" value="F:metal ion binding"/>
    <property type="evidence" value="ECO:0007669"/>
    <property type="project" value="UniProtKB-KW"/>
</dbReference>
<comment type="subunit">
    <text evidence="6">Monomer. Associates with the 50S ribosomal subunit.</text>
</comment>
<dbReference type="CDD" id="cd01878">
    <property type="entry name" value="HflX"/>
    <property type="match status" value="1"/>
</dbReference>
<dbReference type="Gene3D" id="6.10.250.2860">
    <property type="match status" value="1"/>
</dbReference>
<dbReference type="InterPro" id="IPR027417">
    <property type="entry name" value="P-loop_NTPase"/>
</dbReference>
<dbReference type="FunFam" id="3.40.50.11060:FF:000001">
    <property type="entry name" value="GTPase HflX"/>
    <property type="match status" value="1"/>
</dbReference>
<gene>
    <name evidence="6 8" type="primary">hflX</name>
    <name evidence="8" type="ORF">ENV54_07980</name>
</gene>
<keyword evidence="2" id="KW-0479">Metal-binding</keyword>
<dbReference type="HAMAP" id="MF_00900">
    <property type="entry name" value="GTPase_HflX"/>
    <property type="match status" value="1"/>
</dbReference>
<dbReference type="InterPro" id="IPR006073">
    <property type="entry name" value="GTP-bd"/>
</dbReference>
<comment type="subcellular location">
    <subcellularLocation>
        <location evidence="6">Cytoplasm</location>
    </subcellularLocation>
    <text evidence="6">May associate with membranes.</text>
</comment>
<dbReference type="InterPro" id="IPR025121">
    <property type="entry name" value="GTPase_HflX_N"/>
</dbReference>
<dbReference type="GO" id="GO:0003924">
    <property type="term" value="F:GTPase activity"/>
    <property type="evidence" value="ECO:0007669"/>
    <property type="project" value="UniProtKB-UniRule"/>
</dbReference>
<reference evidence="8" key="1">
    <citation type="journal article" date="2020" name="mSystems">
        <title>Genome- and Community-Level Interaction Insights into Carbon Utilization and Element Cycling Functions of Hydrothermarchaeota in Hydrothermal Sediment.</title>
        <authorList>
            <person name="Zhou Z."/>
            <person name="Liu Y."/>
            <person name="Xu W."/>
            <person name="Pan J."/>
            <person name="Luo Z.H."/>
            <person name="Li M."/>
        </authorList>
    </citation>
    <scope>NUCLEOTIDE SEQUENCE [LARGE SCALE GENOMIC DNA]</scope>
    <source>
        <strain evidence="8">SpSt-769</strain>
    </source>
</reference>
<dbReference type="Pfam" id="PF01926">
    <property type="entry name" value="MMR_HSR1"/>
    <property type="match status" value="1"/>
</dbReference>
<keyword evidence="3 6" id="KW-0547">Nucleotide-binding</keyword>
<proteinExistence type="inferred from homology"/>
<evidence type="ECO:0000256" key="4">
    <source>
        <dbReference type="ARBA" id="ARBA00022842"/>
    </source>
</evidence>
<dbReference type="PRINTS" id="PR00326">
    <property type="entry name" value="GTP1OBG"/>
</dbReference>
<sequence length="561" mass="62602">MSAVVGELLGLKPSHKDRLTRLALKRIPRDRVVSPELSRKLTEISFEIGRQVGILVDRQGNVHKVLVGDARSILIPKLTGWRVGAGRLRGLRFIHTHLRDEPLSQEDLTDLATLRLDLVACLGVDHSGLPTLIQIAHLLPTNPRGAVWQILDAVHPAQLDLDFTDFIKALEDEITRSVSSRDAMNYSERAYLVAAATGKEWEAEQSLKELGELAQSCGLTVVGAAVQRRESIHPHYVVGKGKLRDMVIEALQKGAGIVIFDAELTPAQVRAIGDFTELKVLDRSQVILDIFAQRAKSREGKIQVELAQLKYALPRLGEKDNALSRLTGGIGGRGPGETRLEIDRRRIHSRIDLLEKQIQQLGRRRQLRRQLRNRRNVPVISLVGYTNAGKSTLLNTLTKSHVFVKDELFATLDPSSRRLRFPRETEVIITDTVGFIQHLPETLLKAFCATLDELADADLLVHVVDCSNPDFEDQMKAVEKILERLRLSSTPTLRVFNKIDLVSEEMVHNVCERYDGVGISAKDAKTFGSLIRRMEDAILQSFDPYAMDAHAGVIGASWYGD</sequence>
<dbReference type="GO" id="GO:0005525">
    <property type="term" value="F:GTP binding"/>
    <property type="evidence" value="ECO:0007669"/>
    <property type="project" value="UniProtKB-UniRule"/>
</dbReference>
<keyword evidence="1 6" id="KW-0963">Cytoplasm</keyword>
<dbReference type="InterPro" id="IPR032305">
    <property type="entry name" value="GTP-bd_M"/>
</dbReference>
<dbReference type="PANTHER" id="PTHR10229">
    <property type="entry name" value="GTP-BINDING PROTEIN HFLX"/>
    <property type="match status" value="1"/>
</dbReference>
<keyword evidence="5 6" id="KW-0342">GTP-binding</keyword>
<dbReference type="PANTHER" id="PTHR10229:SF0">
    <property type="entry name" value="GTP-BINDING PROTEIN 6-RELATED"/>
    <property type="match status" value="1"/>
</dbReference>
<evidence type="ECO:0000256" key="5">
    <source>
        <dbReference type="ARBA" id="ARBA00023134"/>
    </source>
</evidence>
<evidence type="ECO:0000256" key="1">
    <source>
        <dbReference type="ARBA" id="ARBA00022490"/>
    </source>
</evidence>
<dbReference type="InterPro" id="IPR016496">
    <property type="entry name" value="GTPase_HflX"/>
</dbReference>
<comment type="similarity">
    <text evidence="6">Belongs to the TRAFAC class OBG-HflX-like GTPase superfamily. HflX GTPase family.</text>
</comment>
<dbReference type="Gene3D" id="3.40.50.300">
    <property type="entry name" value="P-loop containing nucleotide triphosphate hydrolases"/>
    <property type="match status" value="1"/>
</dbReference>
<dbReference type="SUPFAM" id="SSF52540">
    <property type="entry name" value="P-loop containing nucleoside triphosphate hydrolases"/>
    <property type="match status" value="1"/>
</dbReference>
<comment type="caution">
    <text evidence="8">The sequence shown here is derived from an EMBL/GenBank/DDBJ whole genome shotgun (WGS) entry which is preliminary data.</text>
</comment>
<evidence type="ECO:0000256" key="6">
    <source>
        <dbReference type="HAMAP-Rule" id="MF_00900"/>
    </source>
</evidence>
<keyword evidence="4" id="KW-0460">Magnesium</keyword>
<organism evidence="8">
    <name type="scientific">Desulfomonile tiedjei</name>
    <dbReference type="NCBI Taxonomy" id="2358"/>
    <lineage>
        <taxon>Bacteria</taxon>
        <taxon>Pseudomonadati</taxon>
        <taxon>Thermodesulfobacteriota</taxon>
        <taxon>Desulfomonilia</taxon>
        <taxon>Desulfomonilales</taxon>
        <taxon>Desulfomonilaceae</taxon>
        <taxon>Desulfomonile</taxon>
    </lineage>
</organism>
<dbReference type="InterPro" id="IPR042108">
    <property type="entry name" value="GTPase_HflX_N_sf"/>
</dbReference>
<name>A0A7C4ASD6_9BACT</name>
<dbReference type="EMBL" id="DTGT01000247">
    <property type="protein sequence ID" value="HGH61219.1"/>
    <property type="molecule type" value="Genomic_DNA"/>
</dbReference>
<dbReference type="NCBIfam" id="TIGR03156">
    <property type="entry name" value="GTP_HflX"/>
    <property type="match status" value="1"/>
</dbReference>
<evidence type="ECO:0000256" key="3">
    <source>
        <dbReference type="ARBA" id="ARBA00022741"/>
    </source>
</evidence>
<dbReference type="Pfam" id="PF13167">
    <property type="entry name" value="GTP-bdg_N"/>
    <property type="match status" value="1"/>
</dbReference>
<dbReference type="InterPro" id="IPR030394">
    <property type="entry name" value="G_HFLX_dom"/>
</dbReference>
<protein>
    <recommendedName>
        <fullName evidence="6">GTPase HflX</fullName>
    </recommendedName>
    <alternativeName>
        <fullName evidence="6">GTP-binding protein HflX</fullName>
    </alternativeName>
</protein>
<dbReference type="PROSITE" id="PS51705">
    <property type="entry name" value="G_HFLX"/>
    <property type="match status" value="1"/>
</dbReference>
<dbReference type="GO" id="GO:0005737">
    <property type="term" value="C:cytoplasm"/>
    <property type="evidence" value="ECO:0007669"/>
    <property type="project" value="UniProtKB-SubCell"/>
</dbReference>